<dbReference type="Gene3D" id="3.40.50.300">
    <property type="entry name" value="P-loop containing nucleotide triphosphate hydrolases"/>
    <property type="match status" value="1"/>
</dbReference>
<name>A0A1D1VEQ6_RAMVA</name>
<dbReference type="OrthoDB" id="567086at2759"/>
<dbReference type="Proteomes" id="UP000186922">
    <property type="component" value="Unassembled WGS sequence"/>
</dbReference>
<keyword evidence="3" id="KW-1185">Reference proteome</keyword>
<reference evidence="2 3" key="1">
    <citation type="journal article" date="2016" name="Nat. Commun.">
        <title>Extremotolerant tardigrade genome and improved radiotolerance of human cultured cells by tardigrade-unique protein.</title>
        <authorList>
            <person name="Hashimoto T."/>
            <person name="Horikawa D.D."/>
            <person name="Saito Y."/>
            <person name="Kuwahara H."/>
            <person name="Kozuka-Hata H."/>
            <person name="Shin-I T."/>
            <person name="Minakuchi Y."/>
            <person name="Ohishi K."/>
            <person name="Motoyama A."/>
            <person name="Aizu T."/>
            <person name="Enomoto A."/>
            <person name="Kondo K."/>
            <person name="Tanaka S."/>
            <person name="Hara Y."/>
            <person name="Koshikawa S."/>
            <person name="Sagara H."/>
            <person name="Miura T."/>
            <person name="Yokobori S."/>
            <person name="Miyagawa K."/>
            <person name="Suzuki Y."/>
            <person name="Kubo T."/>
            <person name="Oyama M."/>
            <person name="Kohara Y."/>
            <person name="Fujiyama A."/>
            <person name="Arakawa K."/>
            <person name="Katayama T."/>
            <person name="Toyoda A."/>
            <person name="Kunieda T."/>
        </authorList>
    </citation>
    <scope>NUCLEOTIDE SEQUENCE [LARGE SCALE GENOMIC DNA]</scope>
    <source>
        <strain evidence="2 3">YOKOZUNA-1</strain>
    </source>
</reference>
<gene>
    <name evidence="2" type="primary">RvY_08351-1</name>
    <name evidence="2" type="synonym">RvY_08351.1</name>
    <name evidence="2" type="ORF">RvY_08351</name>
</gene>
<comment type="caution">
    <text evidence="2">The sequence shown here is derived from an EMBL/GenBank/DDBJ whole genome shotgun (WGS) entry which is preliminary data.</text>
</comment>
<accession>A0A1D1VEQ6</accession>
<dbReference type="EMBL" id="BDGG01000003">
    <property type="protein sequence ID" value="GAU96988.1"/>
    <property type="molecule type" value="Genomic_DNA"/>
</dbReference>
<evidence type="ECO:0000313" key="2">
    <source>
        <dbReference type="EMBL" id="GAU96988.1"/>
    </source>
</evidence>
<dbReference type="SUPFAM" id="SSF52540">
    <property type="entry name" value="P-loop containing nucleoside triphosphate hydrolases"/>
    <property type="match status" value="1"/>
</dbReference>
<dbReference type="CDD" id="cd01673">
    <property type="entry name" value="dNK"/>
    <property type="match status" value="1"/>
</dbReference>
<evidence type="ECO:0000259" key="1">
    <source>
        <dbReference type="Pfam" id="PF01712"/>
    </source>
</evidence>
<dbReference type="GO" id="GO:0005739">
    <property type="term" value="C:mitochondrion"/>
    <property type="evidence" value="ECO:0007669"/>
    <property type="project" value="TreeGrafter"/>
</dbReference>
<evidence type="ECO:0000313" key="3">
    <source>
        <dbReference type="Proteomes" id="UP000186922"/>
    </source>
</evidence>
<proteinExistence type="predicted"/>
<sequence>MAGVINPLLISFVSTLRFARRKALSFPYKKQRSYTLNSFPTTMSTFAVTEVNGDVSATSPDESGKVLSMFSESFPKQTHSTVLVEGNIGCGKAEFLNFFSNYPSTTILEEPIELWRNKDGKNLLDLMYKDPKANSFAFQQYVLDTMVDLHDQGLDKPVSLIERSFYSARYVFIENLRNNGMLTEEEYQKLEQQFHGYLQTRQNVTVDLMVYIRTSPEVAHERILRRGRKEELSITVEYLRQLHRCYEDWIVGRKYPLPAPVMVIDGDVSLDKVHEQLEGAKDKILFGWSKNAADEKDRTKAMV</sequence>
<dbReference type="InterPro" id="IPR050566">
    <property type="entry name" value="Deoxyribonucleoside_kinase"/>
</dbReference>
<feature type="domain" description="Deoxynucleoside kinase" evidence="1">
    <location>
        <begin position="83"/>
        <end position="276"/>
    </location>
</feature>
<dbReference type="GO" id="GO:0019136">
    <property type="term" value="F:deoxynucleoside kinase activity"/>
    <property type="evidence" value="ECO:0007669"/>
    <property type="project" value="TreeGrafter"/>
</dbReference>
<dbReference type="Pfam" id="PF01712">
    <property type="entry name" value="dNK"/>
    <property type="match status" value="1"/>
</dbReference>
<dbReference type="InterPro" id="IPR031314">
    <property type="entry name" value="DNK_dom"/>
</dbReference>
<dbReference type="PANTHER" id="PTHR10513">
    <property type="entry name" value="DEOXYNUCLEOSIDE KINASE"/>
    <property type="match status" value="1"/>
</dbReference>
<dbReference type="InterPro" id="IPR027417">
    <property type="entry name" value="P-loop_NTPase"/>
</dbReference>
<organism evidence="2 3">
    <name type="scientific">Ramazzottius varieornatus</name>
    <name type="common">Water bear</name>
    <name type="synonym">Tardigrade</name>
    <dbReference type="NCBI Taxonomy" id="947166"/>
    <lineage>
        <taxon>Eukaryota</taxon>
        <taxon>Metazoa</taxon>
        <taxon>Ecdysozoa</taxon>
        <taxon>Tardigrada</taxon>
        <taxon>Eutardigrada</taxon>
        <taxon>Parachela</taxon>
        <taxon>Hypsibioidea</taxon>
        <taxon>Ramazzottiidae</taxon>
        <taxon>Ramazzottius</taxon>
    </lineage>
</organism>
<protein>
    <recommendedName>
        <fullName evidence="1">Deoxynucleoside kinase domain-containing protein</fullName>
    </recommendedName>
</protein>
<dbReference type="AlphaFoldDB" id="A0A1D1VEQ6"/>
<dbReference type="STRING" id="947166.A0A1D1VEQ6"/>
<dbReference type="PANTHER" id="PTHR10513:SF24">
    <property type="entry name" value="THYMIDINE KINASE 2, MITOCHONDRIAL"/>
    <property type="match status" value="1"/>
</dbReference>